<dbReference type="InterPro" id="IPR010656">
    <property type="entry name" value="DctM"/>
</dbReference>
<feature type="transmembrane region" description="Helical" evidence="7">
    <location>
        <begin position="293"/>
        <end position="318"/>
    </location>
</feature>
<keyword evidence="7" id="KW-0813">Transport</keyword>
<dbReference type="NCBIfam" id="TIGR00786">
    <property type="entry name" value="dctM"/>
    <property type="match status" value="1"/>
</dbReference>
<protein>
    <recommendedName>
        <fullName evidence="7">TRAP transporter large permease protein</fullName>
    </recommendedName>
</protein>
<dbReference type="PANTHER" id="PTHR33362:SF5">
    <property type="entry name" value="C4-DICARBOXYLATE TRAP TRANSPORTER LARGE PERMEASE PROTEIN DCTM"/>
    <property type="match status" value="1"/>
</dbReference>
<evidence type="ECO:0000256" key="6">
    <source>
        <dbReference type="ARBA" id="ARBA00023136"/>
    </source>
</evidence>
<feature type="transmembrane region" description="Helical" evidence="7">
    <location>
        <begin position="150"/>
        <end position="173"/>
    </location>
</feature>
<feature type="transmembrane region" description="Helical" evidence="7">
    <location>
        <begin position="179"/>
        <end position="199"/>
    </location>
</feature>
<evidence type="ECO:0000256" key="7">
    <source>
        <dbReference type="RuleBase" id="RU369079"/>
    </source>
</evidence>
<keyword evidence="4 7" id="KW-0812">Transmembrane</keyword>
<dbReference type="PANTHER" id="PTHR33362">
    <property type="entry name" value="SIALIC ACID TRAP TRANSPORTER PERMEASE PROTEIN SIAT-RELATED"/>
    <property type="match status" value="1"/>
</dbReference>
<gene>
    <name evidence="9" type="ORF">DL237_17660</name>
</gene>
<sequence length="441" mass="46333">MEWYMTWIGATALLLGGLLALMFLAMPVAIAFLVINVVGVLLFMGGLNGIDQLIANSTDSITSFALVPVPLFTIMGELLFHTGLAVKLFDALDMCFGRIKGRLSYLTVAGGTLFATLSGSSMANTAMLGSTLMPDMLRRGYKPHLIMGPIIATGGVAMIIPPSSLAVLLGSLARIDVGALLIAGLVPGLVLMAMFVAMIRVQIALDPDAAPSYAVEKHSLGQILRALALNVAPMSLVVFCVIGLILLGWATPTESAAFGALSVAILAAIYGKLTRTALIRAMMGTLKVSGMMLLIIIGSTTFSQLLAFSGASAGLISFATGFELGHYGMLLAMLVVLLVLGMFMDQLSIMMLTLPVFMPLIALYGIDPIWFGVTMLLALEMSLATPPFGLLLFVMAGVAPKGTTLGQIARSVLPYLACTLVLILLLALFPGMATWLPGLID</sequence>
<feature type="transmembrane region" description="Helical" evidence="7">
    <location>
        <begin position="227"/>
        <end position="250"/>
    </location>
</feature>
<comment type="subunit">
    <text evidence="7">The complex comprises the extracytoplasmic solute receptor protein and the two transmembrane proteins.</text>
</comment>
<keyword evidence="6 7" id="KW-0472">Membrane</keyword>
<dbReference type="Pfam" id="PF06808">
    <property type="entry name" value="DctM"/>
    <property type="match status" value="1"/>
</dbReference>
<evidence type="ECO:0000256" key="4">
    <source>
        <dbReference type="ARBA" id="ARBA00022692"/>
    </source>
</evidence>
<reference evidence="9 10" key="1">
    <citation type="submission" date="2018-08" db="EMBL/GenBank/DDBJ databases">
        <title>Pseudooceanicola sediminis CY03 in the family Rhodobacteracea.</title>
        <authorList>
            <person name="Zhang Y.-J."/>
        </authorList>
    </citation>
    <scope>NUCLEOTIDE SEQUENCE [LARGE SCALE GENOMIC DNA]</scope>
    <source>
        <strain evidence="9 10">CY03</strain>
    </source>
</reference>
<keyword evidence="10" id="KW-1185">Reference proteome</keyword>
<dbReference type="Proteomes" id="UP000265848">
    <property type="component" value="Unassembled WGS sequence"/>
</dbReference>
<dbReference type="PIRSF" id="PIRSF006066">
    <property type="entry name" value="HI0050"/>
    <property type="match status" value="1"/>
</dbReference>
<accession>A0A399IYI9</accession>
<organism evidence="9 10">
    <name type="scientific">Pseudooceanicola sediminis</name>
    <dbReference type="NCBI Taxonomy" id="2211117"/>
    <lineage>
        <taxon>Bacteria</taxon>
        <taxon>Pseudomonadati</taxon>
        <taxon>Pseudomonadota</taxon>
        <taxon>Alphaproteobacteria</taxon>
        <taxon>Rhodobacterales</taxon>
        <taxon>Paracoccaceae</taxon>
        <taxon>Pseudooceanicola</taxon>
    </lineage>
</organism>
<feature type="transmembrane region" description="Helical" evidence="7">
    <location>
        <begin position="412"/>
        <end position="436"/>
    </location>
</feature>
<evidence type="ECO:0000313" key="9">
    <source>
        <dbReference type="EMBL" id="RII37319.1"/>
    </source>
</evidence>
<dbReference type="GO" id="GO:0005886">
    <property type="term" value="C:plasma membrane"/>
    <property type="evidence" value="ECO:0007669"/>
    <property type="project" value="UniProtKB-SubCell"/>
</dbReference>
<comment type="subcellular location">
    <subcellularLocation>
        <location evidence="1 7">Cell inner membrane</location>
        <topology evidence="1 7">Multi-pass membrane protein</topology>
    </subcellularLocation>
</comment>
<evidence type="ECO:0000259" key="8">
    <source>
        <dbReference type="Pfam" id="PF06808"/>
    </source>
</evidence>
<feature type="transmembrane region" description="Helical" evidence="7">
    <location>
        <begin position="105"/>
        <end position="129"/>
    </location>
</feature>
<comment type="similarity">
    <text evidence="7">Belongs to the TRAP transporter large permease family.</text>
</comment>
<feature type="domain" description="TRAP C4-dicarboxylate transport system permease DctM subunit" evidence="8">
    <location>
        <begin position="15"/>
        <end position="432"/>
    </location>
</feature>
<dbReference type="EMBL" id="QWJJ01000018">
    <property type="protein sequence ID" value="RII37319.1"/>
    <property type="molecule type" value="Genomic_DNA"/>
</dbReference>
<feature type="transmembrane region" description="Helical" evidence="7">
    <location>
        <begin position="256"/>
        <end position="273"/>
    </location>
</feature>
<comment type="caution">
    <text evidence="9">The sequence shown here is derived from an EMBL/GenBank/DDBJ whole genome shotgun (WGS) entry which is preliminary data.</text>
</comment>
<feature type="transmembrane region" description="Helical" evidence="7">
    <location>
        <begin position="64"/>
        <end position="85"/>
    </location>
</feature>
<dbReference type="OrthoDB" id="9790209at2"/>
<keyword evidence="5 7" id="KW-1133">Transmembrane helix</keyword>
<name>A0A399IYI9_9RHOB</name>
<dbReference type="GO" id="GO:0022857">
    <property type="term" value="F:transmembrane transporter activity"/>
    <property type="evidence" value="ECO:0007669"/>
    <property type="project" value="UniProtKB-UniRule"/>
</dbReference>
<comment type="function">
    <text evidence="7">Part of the tripartite ATP-independent periplasmic (TRAP) transport system.</text>
</comment>
<proteinExistence type="inferred from homology"/>
<dbReference type="AlphaFoldDB" id="A0A399IYI9"/>
<feature type="transmembrane region" description="Helical" evidence="7">
    <location>
        <begin position="12"/>
        <end position="43"/>
    </location>
</feature>
<feature type="transmembrane region" description="Helical" evidence="7">
    <location>
        <begin position="383"/>
        <end position="400"/>
    </location>
</feature>
<dbReference type="InterPro" id="IPR004681">
    <property type="entry name" value="TRAP_DctM"/>
</dbReference>
<evidence type="ECO:0000313" key="10">
    <source>
        <dbReference type="Proteomes" id="UP000265848"/>
    </source>
</evidence>
<keyword evidence="2" id="KW-1003">Cell membrane</keyword>
<evidence type="ECO:0000256" key="5">
    <source>
        <dbReference type="ARBA" id="ARBA00022989"/>
    </source>
</evidence>
<evidence type="ECO:0000256" key="1">
    <source>
        <dbReference type="ARBA" id="ARBA00004429"/>
    </source>
</evidence>
<feature type="transmembrane region" description="Helical" evidence="7">
    <location>
        <begin position="324"/>
        <end position="344"/>
    </location>
</feature>
<evidence type="ECO:0000256" key="2">
    <source>
        <dbReference type="ARBA" id="ARBA00022475"/>
    </source>
</evidence>
<evidence type="ECO:0000256" key="3">
    <source>
        <dbReference type="ARBA" id="ARBA00022519"/>
    </source>
</evidence>
<keyword evidence="3 7" id="KW-0997">Cell inner membrane</keyword>